<comment type="caution">
    <text evidence="2">The sequence shown here is derived from an EMBL/GenBank/DDBJ whole genome shotgun (WGS) entry which is preliminary data.</text>
</comment>
<dbReference type="AlphaFoldDB" id="A0A2T3WB44"/>
<keyword evidence="3" id="KW-1185">Reference proteome</keyword>
<evidence type="ECO:0000256" key="1">
    <source>
        <dbReference type="SAM" id="Phobius"/>
    </source>
</evidence>
<keyword evidence="1" id="KW-1133">Transmembrane helix</keyword>
<sequence>MTRRTATEPAPRGRDDSLLLPRALAVLALLGTGVQLDLWLPPADHHALFWALAAGQAGWLVRRLVRGPGQATAQDHGQRLLMTMMVLLTAQLLGRWLVRALEAGVSVMEGAVLTMLVALLGLFVVSACRPVTAS</sequence>
<evidence type="ECO:0000313" key="2">
    <source>
        <dbReference type="EMBL" id="PTA69125.1"/>
    </source>
</evidence>
<feature type="transmembrane region" description="Helical" evidence="1">
    <location>
        <begin position="110"/>
        <end position="128"/>
    </location>
</feature>
<name>A0A2T3WB44_9DEIO</name>
<accession>A0A2T3WB44</accession>
<gene>
    <name evidence="2" type="ORF">C8263_04890</name>
</gene>
<evidence type="ECO:0000313" key="3">
    <source>
        <dbReference type="Proteomes" id="UP000240317"/>
    </source>
</evidence>
<keyword evidence="1" id="KW-0812">Transmembrane</keyword>
<organism evidence="2 3">
    <name type="scientific">Deinococcus arcticus</name>
    <dbReference type="NCBI Taxonomy" id="2136176"/>
    <lineage>
        <taxon>Bacteria</taxon>
        <taxon>Thermotogati</taxon>
        <taxon>Deinococcota</taxon>
        <taxon>Deinococci</taxon>
        <taxon>Deinococcales</taxon>
        <taxon>Deinococcaceae</taxon>
        <taxon>Deinococcus</taxon>
    </lineage>
</organism>
<dbReference type="EMBL" id="PYSV01000003">
    <property type="protein sequence ID" value="PTA69125.1"/>
    <property type="molecule type" value="Genomic_DNA"/>
</dbReference>
<feature type="transmembrane region" description="Helical" evidence="1">
    <location>
        <begin position="77"/>
        <end position="98"/>
    </location>
</feature>
<dbReference type="Proteomes" id="UP000240317">
    <property type="component" value="Unassembled WGS sequence"/>
</dbReference>
<keyword evidence="1" id="KW-0472">Membrane</keyword>
<proteinExistence type="predicted"/>
<reference evidence="2 3" key="1">
    <citation type="submission" date="2018-03" db="EMBL/GenBank/DDBJ databases">
        <title>Draft genome of Deinococcus sp. OD32.</title>
        <authorList>
            <person name="Wang X.-P."/>
            <person name="Du Z.-J."/>
        </authorList>
    </citation>
    <scope>NUCLEOTIDE SEQUENCE [LARGE SCALE GENOMIC DNA]</scope>
    <source>
        <strain evidence="2 3">OD32</strain>
    </source>
</reference>
<protein>
    <submittedName>
        <fullName evidence="2">Uncharacterized protein</fullName>
    </submittedName>
</protein>
<feature type="transmembrane region" description="Helical" evidence="1">
    <location>
        <begin position="20"/>
        <end position="41"/>
    </location>
</feature>
<dbReference type="RefSeq" id="WP_107136984.1">
    <property type="nucleotide sequence ID" value="NZ_PYSV01000003.1"/>
</dbReference>